<keyword evidence="2" id="KW-1185">Reference proteome</keyword>
<proteinExistence type="predicted"/>
<evidence type="ECO:0000313" key="1">
    <source>
        <dbReference type="EMBL" id="NHZ82351.1"/>
    </source>
</evidence>
<dbReference type="EMBL" id="WHJG01000031">
    <property type="protein sequence ID" value="NHZ82351.1"/>
    <property type="molecule type" value="Genomic_DNA"/>
</dbReference>
<accession>A0ABX0NA91</accession>
<comment type="caution">
    <text evidence="1">The sequence shown here is derived from an EMBL/GenBank/DDBJ whole genome shotgun (WGS) entry which is preliminary data.</text>
</comment>
<evidence type="ECO:0000313" key="2">
    <source>
        <dbReference type="Proteomes" id="UP000621455"/>
    </source>
</evidence>
<organism evidence="1 2">
    <name type="scientific">Massilia frigida</name>
    <dbReference type="NCBI Taxonomy" id="2609281"/>
    <lineage>
        <taxon>Bacteria</taxon>
        <taxon>Pseudomonadati</taxon>
        <taxon>Pseudomonadota</taxon>
        <taxon>Betaproteobacteria</taxon>
        <taxon>Burkholderiales</taxon>
        <taxon>Oxalobacteraceae</taxon>
        <taxon>Telluria group</taxon>
        <taxon>Massilia</taxon>
    </lineage>
</organism>
<name>A0ABX0NA91_9BURK</name>
<reference evidence="1 2" key="1">
    <citation type="submission" date="2019-10" db="EMBL/GenBank/DDBJ databases">
        <title>Taxonomy of Antarctic Massilia spp.: description of Massilia rubra sp. nov., Massilia aquatica sp. nov., Massilia mucilaginosa sp. nov., Massilia frigida sp. nov. isolated from streams, lakes and regoliths.</title>
        <authorList>
            <person name="Holochova P."/>
            <person name="Sedlacek I."/>
            <person name="Kralova S."/>
            <person name="Maslanova I."/>
            <person name="Busse H.-J."/>
            <person name="Stankova E."/>
            <person name="Vrbovska V."/>
            <person name="Kovarovic V."/>
            <person name="Bartak M."/>
            <person name="Svec P."/>
            <person name="Pantucek R."/>
        </authorList>
    </citation>
    <scope>NUCLEOTIDE SEQUENCE [LARGE SCALE GENOMIC DNA]</scope>
    <source>
        <strain evidence="1 2">CCM 8695</strain>
    </source>
</reference>
<dbReference type="Proteomes" id="UP000621455">
    <property type="component" value="Unassembled WGS sequence"/>
</dbReference>
<protein>
    <submittedName>
        <fullName evidence="1">Uncharacterized protein</fullName>
    </submittedName>
</protein>
<dbReference type="RefSeq" id="WP_167090274.1">
    <property type="nucleotide sequence ID" value="NZ_WHJG01000031.1"/>
</dbReference>
<gene>
    <name evidence="1" type="ORF">F2P44_24160</name>
</gene>
<sequence length="126" mass="13450">MSNVRLWAIGNASNIAASFSSTNGDTGALPANAITHTGGSDGDYIRMPDCSGSQYFADHHISISANDGSWSVSLWDNDQSSGEVCWSPTSNYADGYNFPASQNSPNCTILIEVDSNNNPTCYWAPF</sequence>